<dbReference type="SUPFAM" id="SSF52172">
    <property type="entry name" value="CheY-like"/>
    <property type="match status" value="1"/>
</dbReference>
<dbReference type="Pfam" id="PF00072">
    <property type="entry name" value="Response_reg"/>
    <property type="match status" value="1"/>
</dbReference>
<dbReference type="InterPro" id="IPR011006">
    <property type="entry name" value="CheY-like_superfamily"/>
</dbReference>
<keyword evidence="3" id="KW-0238">DNA-binding</keyword>
<evidence type="ECO:0000259" key="7">
    <source>
        <dbReference type="PROSITE" id="PS50043"/>
    </source>
</evidence>
<proteinExistence type="predicted"/>
<evidence type="ECO:0000256" key="6">
    <source>
        <dbReference type="PROSITE-ProRule" id="PRU00169"/>
    </source>
</evidence>
<dbReference type="InterPro" id="IPR001789">
    <property type="entry name" value="Sig_transdc_resp-reg_receiver"/>
</dbReference>
<evidence type="ECO:0000259" key="8">
    <source>
        <dbReference type="PROSITE" id="PS50110"/>
    </source>
</evidence>
<dbReference type="PANTHER" id="PTHR43214">
    <property type="entry name" value="TWO-COMPONENT RESPONSE REGULATOR"/>
    <property type="match status" value="1"/>
</dbReference>
<evidence type="ECO:0000256" key="3">
    <source>
        <dbReference type="ARBA" id="ARBA00023125"/>
    </source>
</evidence>
<keyword evidence="2" id="KW-0805">Transcription regulation</keyword>
<feature type="domain" description="HTH luxR-type" evidence="7">
    <location>
        <begin position="148"/>
        <end position="213"/>
    </location>
</feature>
<dbReference type="PROSITE" id="PS50043">
    <property type="entry name" value="HTH_LUXR_2"/>
    <property type="match status" value="1"/>
</dbReference>
<dbReference type="RefSeq" id="WP_135225169.1">
    <property type="nucleotide sequence ID" value="NZ_CP132508.1"/>
</dbReference>
<keyword evidence="10" id="KW-1185">Reference proteome</keyword>
<keyword evidence="4" id="KW-0804">Transcription</keyword>
<dbReference type="CDD" id="cd06170">
    <property type="entry name" value="LuxR_C_like"/>
    <property type="match status" value="1"/>
</dbReference>
<evidence type="ECO:0000313" key="10">
    <source>
        <dbReference type="Proteomes" id="UP001304683"/>
    </source>
</evidence>
<accession>A0ABZ0QR97</accession>
<evidence type="ECO:0000256" key="4">
    <source>
        <dbReference type="ARBA" id="ARBA00023163"/>
    </source>
</evidence>
<feature type="modified residue" description="4-aspartylphosphate" evidence="6">
    <location>
        <position position="54"/>
    </location>
</feature>
<dbReference type="PROSITE" id="PS50110">
    <property type="entry name" value="RESPONSE_REGULATORY"/>
    <property type="match status" value="1"/>
</dbReference>
<evidence type="ECO:0000256" key="2">
    <source>
        <dbReference type="ARBA" id="ARBA00023015"/>
    </source>
</evidence>
<dbReference type="InterPro" id="IPR016032">
    <property type="entry name" value="Sig_transdc_resp-reg_C-effctor"/>
</dbReference>
<reference evidence="9 10" key="1">
    <citation type="submission" date="2023-08" db="EMBL/GenBank/DDBJ databases">
        <title>Genome sequence of Thermaerobacter compostii strain Ins1, a spore-forming filamentous bacterium isolated from a deep geothermal reservoir.</title>
        <authorList>
            <person name="Bregnard D."/>
            <person name="Gonzalez D."/>
            <person name="Junier P."/>
        </authorList>
    </citation>
    <scope>NUCLEOTIDE SEQUENCE [LARGE SCALE GENOMIC DNA]</scope>
    <source>
        <strain evidence="9 10">Ins1</strain>
    </source>
</reference>
<evidence type="ECO:0000256" key="1">
    <source>
        <dbReference type="ARBA" id="ARBA00018672"/>
    </source>
</evidence>
<evidence type="ECO:0000256" key="5">
    <source>
        <dbReference type="ARBA" id="ARBA00024867"/>
    </source>
</evidence>
<dbReference type="PROSITE" id="PS00622">
    <property type="entry name" value="HTH_LUXR_1"/>
    <property type="match status" value="1"/>
</dbReference>
<dbReference type="Gene3D" id="3.40.50.2300">
    <property type="match status" value="1"/>
</dbReference>
<dbReference type="InterPro" id="IPR039420">
    <property type="entry name" value="WalR-like"/>
</dbReference>
<sequence length="222" mass="24064">MVKIVIATGRPLIREGLQRVLEGAPGLQVAGHAATAGALLERVRELEPDVVLLDLDLVEDRAREVVGRLGRMPNAPVVVGITDRGDPEALLGLVQAGLGGYLLAHREAAGLAEAIRACTAGIFVIDAEIMSELAHDSPLYRYVPAPEEVERARLLSQREIEVLSRIACGKTTAQVAQELYISPKTVRNHLSHVMQKLGVRDRTQAVLFALRVGLIRRQDLLG</sequence>
<evidence type="ECO:0000313" key="9">
    <source>
        <dbReference type="EMBL" id="WPD19804.1"/>
    </source>
</evidence>
<dbReference type="InterPro" id="IPR000792">
    <property type="entry name" value="Tscrpt_reg_LuxR_C"/>
</dbReference>
<protein>
    <recommendedName>
        <fullName evidence="1">Stage 0 sporulation protein A homolog</fullName>
    </recommendedName>
</protein>
<feature type="domain" description="Response regulatory" evidence="8">
    <location>
        <begin position="3"/>
        <end position="119"/>
    </location>
</feature>
<dbReference type="SUPFAM" id="SSF46894">
    <property type="entry name" value="C-terminal effector domain of the bipartite response regulators"/>
    <property type="match status" value="1"/>
</dbReference>
<dbReference type="Pfam" id="PF00196">
    <property type="entry name" value="GerE"/>
    <property type="match status" value="1"/>
</dbReference>
<gene>
    <name evidence="9" type="ORF">Q5761_03865</name>
</gene>
<dbReference type="Proteomes" id="UP001304683">
    <property type="component" value="Chromosome"/>
</dbReference>
<dbReference type="SMART" id="SM00421">
    <property type="entry name" value="HTH_LUXR"/>
    <property type="match status" value="1"/>
</dbReference>
<organism evidence="9 10">
    <name type="scientific">Thermaerobacter composti</name>
    <dbReference type="NCBI Taxonomy" id="554949"/>
    <lineage>
        <taxon>Bacteria</taxon>
        <taxon>Bacillati</taxon>
        <taxon>Bacillota</taxon>
        <taxon>Clostridia</taxon>
        <taxon>Eubacteriales</taxon>
        <taxon>Clostridiales Family XVII. Incertae Sedis</taxon>
        <taxon>Thermaerobacter</taxon>
    </lineage>
</organism>
<keyword evidence="6" id="KW-0597">Phosphoprotein</keyword>
<dbReference type="EMBL" id="CP132508">
    <property type="protein sequence ID" value="WPD19804.1"/>
    <property type="molecule type" value="Genomic_DNA"/>
</dbReference>
<comment type="function">
    <text evidence="5">May play the central regulatory role in sporulation. It may be an element of the effector pathway responsible for the activation of sporulation genes in response to nutritional stress. Spo0A may act in concert with spo0H (a sigma factor) to control the expression of some genes that are critical to the sporulation process.</text>
</comment>
<dbReference type="PRINTS" id="PR00038">
    <property type="entry name" value="HTHLUXR"/>
</dbReference>
<name>A0ABZ0QR97_9FIRM</name>